<dbReference type="RefSeq" id="WP_121910705.1">
    <property type="nucleotide sequence ID" value="NZ_CP068291.1"/>
</dbReference>
<comment type="caution">
    <text evidence="13">The sequence shown here is derived from an EMBL/GenBank/DDBJ whole genome shotgun (WGS) entry which is preliminary data.</text>
</comment>
<evidence type="ECO:0000256" key="5">
    <source>
        <dbReference type="ARBA" id="ARBA00022989"/>
    </source>
</evidence>
<dbReference type="GO" id="GO:0006784">
    <property type="term" value="P:heme A biosynthetic process"/>
    <property type="evidence" value="ECO:0007669"/>
    <property type="project" value="InterPro"/>
</dbReference>
<dbReference type="GO" id="GO:0046872">
    <property type="term" value="F:metal ion binding"/>
    <property type="evidence" value="ECO:0007669"/>
    <property type="project" value="UniProtKB-KW"/>
</dbReference>
<keyword evidence="4" id="KW-0479">Metal-binding</keyword>
<evidence type="ECO:0000256" key="6">
    <source>
        <dbReference type="ARBA" id="ARBA00023002"/>
    </source>
</evidence>
<organism evidence="13 14">
    <name type="scientific">Corynebacterium macginleyi</name>
    <dbReference type="NCBI Taxonomy" id="38290"/>
    <lineage>
        <taxon>Bacteria</taxon>
        <taxon>Bacillati</taxon>
        <taxon>Actinomycetota</taxon>
        <taxon>Actinomycetes</taxon>
        <taxon>Mycobacteriales</taxon>
        <taxon>Corynebacteriaceae</taxon>
        <taxon>Corynebacterium</taxon>
    </lineage>
</organism>
<accession>A0A3M0GUN7</accession>
<evidence type="ECO:0000313" key="14">
    <source>
        <dbReference type="Proteomes" id="UP000270649"/>
    </source>
</evidence>
<dbReference type="AlphaFoldDB" id="A0A3M0GUN7"/>
<keyword evidence="3 12" id="KW-0812">Transmembrane</keyword>
<feature type="transmembrane region" description="Helical" evidence="12">
    <location>
        <begin position="225"/>
        <end position="247"/>
    </location>
</feature>
<dbReference type="GeneID" id="92746104"/>
<keyword evidence="2" id="KW-1003">Cell membrane</keyword>
<gene>
    <name evidence="13" type="ORF">D9543_01510</name>
</gene>
<feature type="transmembrane region" description="Helical" evidence="12">
    <location>
        <begin position="138"/>
        <end position="160"/>
    </location>
</feature>
<comment type="subcellular location">
    <subcellularLocation>
        <location evidence="1">Membrane</location>
        <topology evidence="1">Multi-pass membrane protein</topology>
    </subcellularLocation>
</comment>
<keyword evidence="6" id="KW-0560">Oxidoreductase</keyword>
<evidence type="ECO:0000256" key="2">
    <source>
        <dbReference type="ARBA" id="ARBA00022475"/>
    </source>
</evidence>
<evidence type="ECO:0000256" key="7">
    <source>
        <dbReference type="ARBA" id="ARBA00023004"/>
    </source>
</evidence>
<evidence type="ECO:0000256" key="9">
    <source>
        <dbReference type="ARBA" id="ARBA00023136"/>
    </source>
</evidence>
<keyword evidence="5 12" id="KW-1133">Transmembrane helix</keyword>
<dbReference type="InterPro" id="IPR050450">
    <property type="entry name" value="COX15/CtaA_HemeA_synthase"/>
</dbReference>
<evidence type="ECO:0000256" key="4">
    <source>
        <dbReference type="ARBA" id="ARBA00022723"/>
    </source>
</evidence>
<evidence type="ECO:0000256" key="3">
    <source>
        <dbReference type="ARBA" id="ARBA00022692"/>
    </source>
</evidence>
<feature type="transmembrane region" description="Helical" evidence="12">
    <location>
        <begin position="112"/>
        <end position="132"/>
    </location>
</feature>
<evidence type="ECO:0000256" key="8">
    <source>
        <dbReference type="ARBA" id="ARBA00023133"/>
    </source>
</evidence>
<keyword evidence="10" id="KW-1015">Disulfide bond</keyword>
<evidence type="ECO:0000313" key="13">
    <source>
        <dbReference type="EMBL" id="RMB64478.1"/>
    </source>
</evidence>
<dbReference type="InterPro" id="IPR003780">
    <property type="entry name" value="COX15/CtaA_fam"/>
</dbReference>
<keyword evidence="9 12" id="KW-0472">Membrane</keyword>
<dbReference type="PANTHER" id="PTHR35457">
    <property type="entry name" value="HEME A SYNTHASE"/>
    <property type="match status" value="1"/>
</dbReference>
<feature type="transmembrane region" description="Helical" evidence="12">
    <location>
        <begin position="180"/>
        <end position="205"/>
    </location>
</feature>
<sequence length="342" mass="37342">MHLVNYWTRTKRFFKEAVPTVQQQRLIALILIFCQGGITVSGSIVRVTGSGLGCPTWPQCHPGSLVPVEGAAPALHQIIEFGNRLLTFVDSAAAGAAVIAMYMACRRRELKVYAWLNVAGIVLQAVIGGISVHLDLRWWSVALHFLPSMVLVWLACMLYARIKEPDDGTTQPRFPQAIRIIAVIATIALSIVLITGTMVTGSGVHSGDSGVGMDGRLDVDTESMAIAHAMCMYVYLIFTAITLFLLYKHHTPREAKKAGWVLIVCILIQWAVGVLQFYLGVPRWTVPFHIGMSAVVTGFTALLWAHGHHRVGGTSNLISGSPSGDDKYAVRQQTLEKERAAV</sequence>
<name>A0A3M0GUN7_9CORY</name>
<keyword evidence="8" id="KW-0350">Heme biosynthesis</keyword>
<dbReference type="Pfam" id="PF02628">
    <property type="entry name" value="COX15-CtaA"/>
    <property type="match status" value="1"/>
</dbReference>
<protein>
    <submittedName>
        <fullName evidence="13">Heme A synthase</fullName>
    </submittedName>
</protein>
<comment type="pathway">
    <text evidence="11">Porphyrin-containing compound metabolism.</text>
</comment>
<evidence type="ECO:0000256" key="10">
    <source>
        <dbReference type="ARBA" id="ARBA00023157"/>
    </source>
</evidence>
<dbReference type="EMBL" id="REGC01000001">
    <property type="protein sequence ID" value="RMB64478.1"/>
    <property type="molecule type" value="Genomic_DNA"/>
</dbReference>
<evidence type="ECO:0000256" key="12">
    <source>
        <dbReference type="SAM" id="Phobius"/>
    </source>
</evidence>
<dbReference type="GO" id="GO:0016020">
    <property type="term" value="C:membrane"/>
    <property type="evidence" value="ECO:0007669"/>
    <property type="project" value="UniProtKB-SubCell"/>
</dbReference>
<feature type="transmembrane region" description="Helical" evidence="12">
    <location>
        <begin position="85"/>
        <end position="105"/>
    </location>
</feature>
<reference evidence="13 14" key="1">
    <citation type="submission" date="2018-10" db="EMBL/GenBank/DDBJ databases">
        <title>Corynebacterium macginleyi genome sequencing and assembly of the type strain and two clinical samples.</title>
        <authorList>
            <person name="Bernier A.-M."/>
            <person name="Bernard K."/>
        </authorList>
    </citation>
    <scope>NUCLEOTIDE SEQUENCE [LARGE SCALE GENOMIC DNA]</scope>
    <source>
        <strain evidence="13 14">NML 120205</strain>
    </source>
</reference>
<proteinExistence type="predicted"/>
<feature type="transmembrane region" description="Helical" evidence="12">
    <location>
        <begin position="286"/>
        <end position="305"/>
    </location>
</feature>
<dbReference type="GO" id="GO:0016491">
    <property type="term" value="F:oxidoreductase activity"/>
    <property type="evidence" value="ECO:0007669"/>
    <property type="project" value="UniProtKB-KW"/>
</dbReference>
<evidence type="ECO:0000256" key="1">
    <source>
        <dbReference type="ARBA" id="ARBA00004141"/>
    </source>
</evidence>
<evidence type="ECO:0000256" key="11">
    <source>
        <dbReference type="ARBA" id="ARBA00023444"/>
    </source>
</evidence>
<feature type="transmembrane region" description="Helical" evidence="12">
    <location>
        <begin position="259"/>
        <end position="280"/>
    </location>
</feature>
<dbReference type="PANTHER" id="PTHR35457:SF1">
    <property type="entry name" value="HEME A SYNTHASE"/>
    <property type="match status" value="1"/>
</dbReference>
<keyword evidence="7" id="KW-0408">Iron</keyword>
<dbReference type="Proteomes" id="UP000270649">
    <property type="component" value="Unassembled WGS sequence"/>
</dbReference>
<feature type="transmembrane region" description="Helical" evidence="12">
    <location>
        <begin position="26"/>
        <end position="45"/>
    </location>
</feature>